<dbReference type="PRINTS" id="PR00080">
    <property type="entry name" value="SDRFAMILY"/>
</dbReference>
<dbReference type="GO" id="GO:0016616">
    <property type="term" value="F:oxidoreductase activity, acting on the CH-OH group of donors, NAD or NADP as acceptor"/>
    <property type="evidence" value="ECO:0007669"/>
    <property type="project" value="UniProtKB-ARBA"/>
</dbReference>
<dbReference type="InterPro" id="IPR020904">
    <property type="entry name" value="Sc_DH/Rdtase_CS"/>
</dbReference>
<proteinExistence type="inferred from homology"/>
<dbReference type="PRINTS" id="PR00081">
    <property type="entry name" value="GDHRDH"/>
</dbReference>
<evidence type="ECO:0000256" key="2">
    <source>
        <dbReference type="ARBA" id="ARBA00023002"/>
    </source>
</evidence>
<dbReference type="PROSITE" id="PS00061">
    <property type="entry name" value="ADH_SHORT"/>
    <property type="match status" value="1"/>
</dbReference>
<dbReference type="Pfam" id="PF00106">
    <property type="entry name" value="adh_short"/>
    <property type="match status" value="1"/>
</dbReference>
<dbReference type="InterPro" id="IPR036291">
    <property type="entry name" value="NAD(P)-bd_dom_sf"/>
</dbReference>
<gene>
    <name evidence="5" type="ORF">K4G66_02945</name>
</gene>
<dbReference type="SUPFAM" id="SSF51735">
    <property type="entry name" value="NAD(P)-binding Rossmann-fold domains"/>
    <property type="match status" value="1"/>
</dbReference>
<accession>A0AA49GNU7</accession>
<evidence type="ECO:0000256" key="3">
    <source>
        <dbReference type="RuleBase" id="RU000363"/>
    </source>
</evidence>
<dbReference type="PANTHER" id="PTHR43115:SF4">
    <property type="entry name" value="DEHYDROGENASE_REDUCTASE SDR FAMILY MEMBER 11"/>
    <property type="match status" value="1"/>
</dbReference>
<evidence type="ECO:0000256" key="1">
    <source>
        <dbReference type="ARBA" id="ARBA00006484"/>
    </source>
</evidence>
<evidence type="ECO:0000313" key="5">
    <source>
        <dbReference type="EMBL" id="WKN37663.1"/>
    </source>
</evidence>
<organism evidence="5">
    <name type="scientific">Roseihalotalea indica</name>
    <dbReference type="NCBI Taxonomy" id="2867963"/>
    <lineage>
        <taxon>Bacteria</taxon>
        <taxon>Pseudomonadati</taxon>
        <taxon>Bacteroidota</taxon>
        <taxon>Cytophagia</taxon>
        <taxon>Cytophagales</taxon>
        <taxon>Catalimonadaceae</taxon>
        <taxon>Roseihalotalea</taxon>
    </lineage>
</organism>
<reference evidence="5" key="2">
    <citation type="journal article" date="2024" name="Antonie Van Leeuwenhoek">
        <title>Roseihalotalea indica gen. nov., sp. nov., a halophilic Bacteroidetes from mesopelagic Southwest Indian Ocean with higher carbohydrate metabolic potential.</title>
        <authorList>
            <person name="Chen B."/>
            <person name="Zhang M."/>
            <person name="Lin D."/>
            <person name="Ye J."/>
            <person name="Tang K."/>
        </authorList>
    </citation>
    <scope>NUCLEOTIDE SEQUENCE</scope>
    <source>
        <strain evidence="5">TK19036</strain>
    </source>
</reference>
<evidence type="ECO:0000259" key="4">
    <source>
        <dbReference type="SMART" id="SM00822"/>
    </source>
</evidence>
<dbReference type="SMART" id="SM00822">
    <property type="entry name" value="PKS_KR"/>
    <property type="match status" value="1"/>
</dbReference>
<dbReference type="EMBL" id="CP120682">
    <property type="protein sequence ID" value="WKN37663.1"/>
    <property type="molecule type" value="Genomic_DNA"/>
</dbReference>
<dbReference type="PIRSF" id="PIRSF000126">
    <property type="entry name" value="11-beta-HSD1"/>
    <property type="match status" value="1"/>
</dbReference>
<dbReference type="InterPro" id="IPR057326">
    <property type="entry name" value="KR_dom"/>
</dbReference>
<dbReference type="AlphaFoldDB" id="A0AA49GNU7"/>
<protein>
    <submittedName>
        <fullName evidence="5">SDR family oxidoreductase</fullName>
    </submittedName>
</protein>
<reference evidence="5" key="1">
    <citation type="journal article" date="2023" name="Comput. Struct. Biotechnol. J.">
        <title>Discovery of a novel marine Bacteroidetes with a rich repertoire of carbohydrate-active enzymes.</title>
        <authorList>
            <person name="Chen B."/>
            <person name="Liu G."/>
            <person name="Chen Q."/>
            <person name="Wang H."/>
            <person name="Liu L."/>
            <person name="Tang K."/>
        </authorList>
    </citation>
    <scope>NUCLEOTIDE SEQUENCE</scope>
    <source>
        <strain evidence="5">TK19036</strain>
    </source>
</reference>
<dbReference type="FunFam" id="3.40.50.720:FF:000047">
    <property type="entry name" value="NADP-dependent L-serine/L-allo-threonine dehydrogenase"/>
    <property type="match status" value="1"/>
</dbReference>
<keyword evidence="2" id="KW-0560">Oxidoreductase</keyword>
<sequence length="247" mass="26758">MSLQGKVAIVTGASSGIGEATALMLAKEGAKVTIAARRAERLTELQKKIEDAGGEALPIVTDVTHRTAVNYLADQTKEKFGRIDILINNAGIMPLSLMKNLHIDEWEKMVDVNVKGVLYAIGAVLPVMREQKSGHIINISSVAGRKVMPGGAVYCATKFAVAALSEGLRMELSPSDNIRVTSIEPGAVETELTNTITDEEVKENMKWLEELTPLQAEDIAEAIRHTLTQPKHVSINEVLIRPTEQPA</sequence>
<dbReference type="Gene3D" id="3.40.50.720">
    <property type="entry name" value="NAD(P)-binding Rossmann-like Domain"/>
    <property type="match status" value="1"/>
</dbReference>
<dbReference type="PANTHER" id="PTHR43115">
    <property type="entry name" value="DEHYDROGENASE/REDUCTASE SDR FAMILY MEMBER 11"/>
    <property type="match status" value="1"/>
</dbReference>
<dbReference type="InterPro" id="IPR002347">
    <property type="entry name" value="SDR_fam"/>
</dbReference>
<name>A0AA49GNU7_9BACT</name>
<comment type="similarity">
    <text evidence="1 3">Belongs to the short-chain dehydrogenases/reductases (SDR) family.</text>
</comment>
<feature type="domain" description="Ketoreductase" evidence="4">
    <location>
        <begin position="6"/>
        <end position="189"/>
    </location>
</feature>